<name>A0AAD7ACI0_9AGAR</name>
<dbReference type="InterPro" id="IPR015920">
    <property type="entry name" value="Cellobiose_DH-like_cyt"/>
</dbReference>
<protein>
    <recommendedName>
        <fullName evidence="14">CBD9-like protein</fullName>
    </recommendedName>
</protein>
<gene>
    <name evidence="12" type="ORF">DFH08DRAFT_46628</name>
</gene>
<feature type="transmembrane region" description="Helical" evidence="8">
    <location>
        <begin position="359"/>
        <end position="382"/>
    </location>
</feature>
<feature type="signal peptide" evidence="9">
    <location>
        <begin position="1"/>
        <end position="17"/>
    </location>
</feature>
<dbReference type="PANTHER" id="PTHR47797:SF3">
    <property type="entry name" value="CYTOCHROME B561 DOMAIN-CONTAINING PROTEIN"/>
    <property type="match status" value="1"/>
</dbReference>
<dbReference type="AlphaFoldDB" id="A0AAD7ACI0"/>
<dbReference type="PANTHER" id="PTHR47797">
    <property type="entry name" value="DEHYDROGENASE, PUTATIVE (AFU_ORTHOLOGUE AFUA_8G05805)-RELATED"/>
    <property type="match status" value="1"/>
</dbReference>
<dbReference type="InterPro" id="IPR005018">
    <property type="entry name" value="DOMON_domain"/>
</dbReference>
<dbReference type="SMART" id="SM00665">
    <property type="entry name" value="B561"/>
    <property type="match status" value="1"/>
</dbReference>
<dbReference type="SMART" id="SM00664">
    <property type="entry name" value="DoH"/>
    <property type="match status" value="1"/>
</dbReference>
<keyword evidence="9" id="KW-0732">Signal</keyword>
<keyword evidence="13" id="KW-1185">Reference proteome</keyword>
<dbReference type="Gene3D" id="2.60.40.1210">
    <property type="entry name" value="Cellobiose dehydrogenase, cytochrome domain"/>
    <property type="match status" value="1"/>
</dbReference>
<dbReference type="SUPFAM" id="SSF49344">
    <property type="entry name" value="CBD9-like"/>
    <property type="match status" value="1"/>
</dbReference>
<keyword evidence="6 8" id="KW-0472">Membrane</keyword>
<evidence type="ECO:0000256" key="4">
    <source>
        <dbReference type="ARBA" id="ARBA00022982"/>
    </source>
</evidence>
<dbReference type="PROSITE" id="PS50939">
    <property type="entry name" value="CYTOCHROME_B561"/>
    <property type="match status" value="1"/>
</dbReference>
<evidence type="ECO:0000259" key="11">
    <source>
        <dbReference type="PROSITE" id="PS50939"/>
    </source>
</evidence>
<sequence>MVHLFFSVFSLFALVSGSLTELSKRDATGDSKCTTNMCIAAVLNGSTVQYTLSGTGKRTVGWMGMGFGTQMAGTPMVIMWGNSDGRITLSQRQAPSEVMPTVVANPPRVATLLDTLSTTSGSSSFVYTIPANGDTKQSLIFAFGTTNPGSSDPSATLLQHLDYGGISLDLTKSLSASSTTTGSGSASTGTSGSSDTGDSGGATDDIPLTPYQRMVIAHAVFSVVGFALLLPSGVLVARYLRTFSPAWYTGHWIAQFGIAGPAIIVGIVLGFKAAGPIGYKIMDDHKKTGIIVFALYFVQCFIGALIHYVKPKNSTRRPPQNYFHAVFGLAIIALAMYQIRTGYRTEWPNYTGLGSIPNSVNILWMVWVVILPVMYAVGLLFLKKQYRQEEEGRKGWNNEYDMSSSSSNLHQNRYHDQ</sequence>
<reference evidence="12" key="1">
    <citation type="submission" date="2023-03" db="EMBL/GenBank/DDBJ databases">
        <title>Massive genome expansion in bonnet fungi (Mycena s.s.) driven by repeated elements and novel gene families across ecological guilds.</title>
        <authorList>
            <consortium name="Lawrence Berkeley National Laboratory"/>
            <person name="Harder C.B."/>
            <person name="Miyauchi S."/>
            <person name="Viragh M."/>
            <person name="Kuo A."/>
            <person name="Thoen E."/>
            <person name="Andreopoulos B."/>
            <person name="Lu D."/>
            <person name="Skrede I."/>
            <person name="Drula E."/>
            <person name="Henrissat B."/>
            <person name="Morin E."/>
            <person name="Kohler A."/>
            <person name="Barry K."/>
            <person name="LaButti K."/>
            <person name="Morin E."/>
            <person name="Salamov A."/>
            <person name="Lipzen A."/>
            <person name="Mereny Z."/>
            <person name="Hegedus B."/>
            <person name="Baldrian P."/>
            <person name="Stursova M."/>
            <person name="Weitz H."/>
            <person name="Taylor A."/>
            <person name="Grigoriev I.V."/>
            <person name="Nagy L.G."/>
            <person name="Martin F."/>
            <person name="Kauserud H."/>
        </authorList>
    </citation>
    <scope>NUCLEOTIDE SEQUENCE</scope>
    <source>
        <strain evidence="12">CBHHK002</strain>
    </source>
</reference>
<dbReference type="GO" id="GO:0016020">
    <property type="term" value="C:membrane"/>
    <property type="evidence" value="ECO:0007669"/>
    <property type="project" value="UniProtKB-SubCell"/>
</dbReference>
<feature type="transmembrane region" description="Helical" evidence="8">
    <location>
        <begin position="290"/>
        <end position="309"/>
    </location>
</feature>
<feature type="transmembrane region" description="Helical" evidence="8">
    <location>
        <begin position="215"/>
        <end position="240"/>
    </location>
</feature>
<dbReference type="EMBL" id="JARIHO010000010">
    <property type="protein sequence ID" value="KAJ7354532.1"/>
    <property type="molecule type" value="Genomic_DNA"/>
</dbReference>
<evidence type="ECO:0000256" key="2">
    <source>
        <dbReference type="ARBA" id="ARBA00022448"/>
    </source>
</evidence>
<accession>A0AAD7ACI0</accession>
<evidence type="ECO:0000256" key="3">
    <source>
        <dbReference type="ARBA" id="ARBA00022692"/>
    </source>
</evidence>
<evidence type="ECO:0000259" key="10">
    <source>
        <dbReference type="PROSITE" id="PS50836"/>
    </source>
</evidence>
<keyword evidence="5 8" id="KW-1133">Transmembrane helix</keyword>
<evidence type="ECO:0008006" key="14">
    <source>
        <dbReference type="Google" id="ProtNLM"/>
    </source>
</evidence>
<dbReference type="Pfam" id="PF03188">
    <property type="entry name" value="Cytochrom_B561"/>
    <property type="match status" value="1"/>
</dbReference>
<feature type="region of interest" description="Disordered" evidence="7">
    <location>
        <begin position="179"/>
        <end position="203"/>
    </location>
</feature>
<evidence type="ECO:0000256" key="9">
    <source>
        <dbReference type="SAM" id="SignalP"/>
    </source>
</evidence>
<comment type="caution">
    <text evidence="12">The sequence shown here is derived from an EMBL/GenBank/DDBJ whole genome shotgun (WGS) entry which is preliminary data.</text>
</comment>
<feature type="transmembrane region" description="Helical" evidence="8">
    <location>
        <begin position="252"/>
        <end position="270"/>
    </location>
</feature>
<evidence type="ECO:0000313" key="12">
    <source>
        <dbReference type="EMBL" id="KAJ7354532.1"/>
    </source>
</evidence>
<comment type="subcellular location">
    <subcellularLocation>
        <location evidence="1">Membrane</location>
    </subcellularLocation>
</comment>
<evidence type="ECO:0000256" key="8">
    <source>
        <dbReference type="SAM" id="Phobius"/>
    </source>
</evidence>
<dbReference type="Gene3D" id="1.20.120.1770">
    <property type="match status" value="1"/>
</dbReference>
<dbReference type="CDD" id="cd08760">
    <property type="entry name" value="Cyt_b561_FRRS1_like"/>
    <property type="match status" value="1"/>
</dbReference>
<dbReference type="Proteomes" id="UP001218218">
    <property type="component" value="Unassembled WGS sequence"/>
</dbReference>
<dbReference type="CDD" id="cd09630">
    <property type="entry name" value="CDH_like_cytochrome"/>
    <property type="match status" value="1"/>
</dbReference>
<evidence type="ECO:0000256" key="7">
    <source>
        <dbReference type="SAM" id="MobiDB-lite"/>
    </source>
</evidence>
<feature type="domain" description="Cytochrome b561" evidence="11">
    <location>
        <begin position="167"/>
        <end position="376"/>
    </location>
</feature>
<dbReference type="PROSITE" id="PS50836">
    <property type="entry name" value="DOMON"/>
    <property type="match status" value="1"/>
</dbReference>
<evidence type="ECO:0000256" key="6">
    <source>
        <dbReference type="ARBA" id="ARBA00023136"/>
    </source>
</evidence>
<keyword evidence="3 8" id="KW-0812">Transmembrane</keyword>
<feature type="region of interest" description="Disordered" evidence="7">
    <location>
        <begin position="397"/>
        <end position="417"/>
    </location>
</feature>
<evidence type="ECO:0000256" key="5">
    <source>
        <dbReference type="ARBA" id="ARBA00022989"/>
    </source>
</evidence>
<organism evidence="12 13">
    <name type="scientific">Mycena albidolilacea</name>
    <dbReference type="NCBI Taxonomy" id="1033008"/>
    <lineage>
        <taxon>Eukaryota</taxon>
        <taxon>Fungi</taxon>
        <taxon>Dikarya</taxon>
        <taxon>Basidiomycota</taxon>
        <taxon>Agaricomycotina</taxon>
        <taxon>Agaricomycetes</taxon>
        <taxon>Agaricomycetidae</taxon>
        <taxon>Agaricales</taxon>
        <taxon>Marasmiineae</taxon>
        <taxon>Mycenaceae</taxon>
        <taxon>Mycena</taxon>
    </lineage>
</organism>
<feature type="compositionally biased region" description="Polar residues" evidence="7">
    <location>
        <begin position="400"/>
        <end position="411"/>
    </location>
</feature>
<evidence type="ECO:0000256" key="1">
    <source>
        <dbReference type="ARBA" id="ARBA00004370"/>
    </source>
</evidence>
<feature type="chain" id="PRO_5041972391" description="CBD9-like protein" evidence="9">
    <location>
        <begin position="18"/>
        <end position="417"/>
    </location>
</feature>
<keyword evidence="2" id="KW-0813">Transport</keyword>
<proteinExistence type="predicted"/>
<dbReference type="InterPro" id="IPR006593">
    <property type="entry name" value="Cyt_b561/ferric_Rdtase_TM"/>
</dbReference>
<keyword evidence="4" id="KW-0249">Electron transport</keyword>
<feature type="domain" description="DOMON" evidence="10">
    <location>
        <begin position="35"/>
        <end position="144"/>
    </location>
</feature>
<evidence type="ECO:0000313" key="13">
    <source>
        <dbReference type="Proteomes" id="UP001218218"/>
    </source>
</evidence>
<feature type="transmembrane region" description="Helical" evidence="8">
    <location>
        <begin position="321"/>
        <end position="339"/>
    </location>
</feature>
<dbReference type="Pfam" id="PF16010">
    <property type="entry name" value="CDH-cyt"/>
    <property type="match status" value="1"/>
</dbReference>